<feature type="transmembrane region" description="Helical" evidence="6">
    <location>
        <begin position="648"/>
        <end position="675"/>
    </location>
</feature>
<dbReference type="Pfam" id="PF03176">
    <property type="entry name" value="MMPL"/>
    <property type="match status" value="2"/>
</dbReference>
<dbReference type="RefSeq" id="WP_284033462.1">
    <property type="nucleotide sequence ID" value="NZ_CP126155.1"/>
</dbReference>
<dbReference type="EMBL" id="JBHTAH010000002">
    <property type="protein sequence ID" value="MFC7068719.1"/>
    <property type="molecule type" value="Genomic_DNA"/>
</dbReference>
<comment type="subcellular location">
    <subcellularLocation>
        <location evidence="1">Cell membrane</location>
        <topology evidence="1">Multi-pass membrane protein</topology>
    </subcellularLocation>
</comment>
<feature type="transmembrane region" description="Helical" evidence="6">
    <location>
        <begin position="682"/>
        <end position="703"/>
    </location>
</feature>
<keyword evidence="2" id="KW-1003">Cell membrane</keyword>
<proteinExistence type="predicted"/>
<comment type="caution">
    <text evidence="8">The sequence shown here is derived from an EMBL/GenBank/DDBJ whole genome shotgun (WGS) entry which is preliminary data.</text>
</comment>
<keyword evidence="4 6" id="KW-1133">Transmembrane helix</keyword>
<dbReference type="PROSITE" id="PS50156">
    <property type="entry name" value="SSD"/>
    <property type="match status" value="2"/>
</dbReference>
<dbReference type="InterPro" id="IPR004869">
    <property type="entry name" value="MMPL_dom"/>
</dbReference>
<evidence type="ECO:0000313" key="8">
    <source>
        <dbReference type="EMBL" id="MFC7068719.1"/>
    </source>
</evidence>
<dbReference type="AlphaFoldDB" id="A0ABD5W9X1"/>
<evidence type="ECO:0000256" key="6">
    <source>
        <dbReference type="SAM" id="Phobius"/>
    </source>
</evidence>
<sequence>MTAVDRAVETVARVTVDRPGAVVVVFLLLTAGFAVGLGGVSTDAGTSQFTQDLPAQRAFEAVDEEFSPTFEPNSGSTQLIQSGPNVLAKPALVRMLTAQKRLADEPGLRVVSTSSAASVVATTLDPEAETLEAQVRAVEGATPRQIDEAVRTAAASDSFVDQLGDDFDRQGASAGATVAVVVHEPIGGSDAAAGAGTDSPLTSLQTRARAVVATVGGDITVFGAGLVSAEFSNVVFDSLILVLPASIALIFVFLVVAYRDPIDLVLGLVALAVTLVWTFGFLGLAGIAFSQLLIAIPPLLLAVGIDFGIHSINRYREERVEGRDIEESMGVASRQLLVAFFIVTGTTALGFLANATSDLGPIREFGVVAAVGIAFTFLIFGVFLPALKVLTDRARERRNVPTFGDRPLGAEGSLLGRVSAGGLVAARRAPRAVVVVALLLAVGSGYYGLGVDTSFSQEDFLPPEETPAVLEDLPEPFRPSEYTVTGTINFLEENFEQSQGDSVTIYIEGNLEQGYALASLARAAENPPEGVVAANRTAETRSVVDVVESRAAASPSFRRLVERNDANDDGVPDDNLDRIYAALLDSPAREETLRFLTEDRRATRVVYRLEADTSQAAVTDAGRTLADRYRFDATATGETIVFQAVSDVILASAVTSLAVALGATAAFLVGIYAFLEGRPSLGVVNLVPIVVAICLLVGSMRALGLPVNALTATILSITIGLGTDYSAHLVHRFADEYGPGDSVDGALDGAVRGTGSALAGSMLTTTTGIGVLVFAITPVLGQFGVLTALSIFYSYLTAVFLTPSVLVLWGRLVDADPADLAGGEADGVLPGR</sequence>
<gene>
    <name evidence="8" type="ORF">ACFQL9_03620</name>
</gene>
<dbReference type="PANTHER" id="PTHR33406">
    <property type="entry name" value="MEMBRANE PROTEIN MJ1562-RELATED"/>
    <property type="match status" value="1"/>
</dbReference>
<feature type="transmembrane region" description="Helical" evidence="6">
    <location>
        <begin position="210"/>
        <end position="229"/>
    </location>
</feature>
<feature type="transmembrane region" description="Helical" evidence="6">
    <location>
        <begin position="336"/>
        <end position="353"/>
    </location>
</feature>
<evidence type="ECO:0000256" key="5">
    <source>
        <dbReference type="ARBA" id="ARBA00023136"/>
    </source>
</evidence>
<dbReference type="InterPro" id="IPR050545">
    <property type="entry name" value="Mycobact_MmpL"/>
</dbReference>
<feature type="transmembrane region" description="Helical" evidence="6">
    <location>
        <begin position="235"/>
        <end position="257"/>
    </location>
</feature>
<feature type="transmembrane region" description="Helical" evidence="6">
    <location>
        <begin position="264"/>
        <end position="289"/>
    </location>
</feature>
<keyword evidence="3 6" id="KW-0812">Transmembrane</keyword>
<dbReference type="SUPFAM" id="SSF82866">
    <property type="entry name" value="Multidrug efflux transporter AcrB transmembrane domain"/>
    <property type="match status" value="2"/>
</dbReference>
<protein>
    <submittedName>
        <fullName evidence="8">RND family transporter</fullName>
    </submittedName>
</protein>
<evidence type="ECO:0000259" key="7">
    <source>
        <dbReference type="PROSITE" id="PS50156"/>
    </source>
</evidence>
<keyword evidence="5 6" id="KW-0472">Membrane</keyword>
<dbReference type="Gene3D" id="1.20.1640.10">
    <property type="entry name" value="Multidrug efflux transporter AcrB transmembrane domain"/>
    <property type="match status" value="2"/>
</dbReference>
<feature type="transmembrane region" description="Helical" evidence="6">
    <location>
        <begin position="365"/>
        <end position="387"/>
    </location>
</feature>
<dbReference type="Proteomes" id="UP001596461">
    <property type="component" value="Unassembled WGS sequence"/>
</dbReference>
<name>A0ABD5W9X1_9EURY</name>
<dbReference type="InterPro" id="IPR000731">
    <property type="entry name" value="SSD"/>
</dbReference>
<evidence type="ECO:0000256" key="1">
    <source>
        <dbReference type="ARBA" id="ARBA00004651"/>
    </source>
</evidence>
<feature type="transmembrane region" description="Helical" evidence="6">
    <location>
        <begin position="757"/>
        <end position="780"/>
    </location>
</feature>
<evidence type="ECO:0000313" key="9">
    <source>
        <dbReference type="Proteomes" id="UP001596461"/>
    </source>
</evidence>
<dbReference type="GO" id="GO:0005886">
    <property type="term" value="C:plasma membrane"/>
    <property type="evidence" value="ECO:0007669"/>
    <property type="project" value="UniProtKB-SubCell"/>
</dbReference>
<evidence type="ECO:0000256" key="2">
    <source>
        <dbReference type="ARBA" id="ARBA00022475"/>
    </source>
</evidence>
<feature type="transmembrane region" description="Helical" evidence="6">
    <location>
        <begin position="295"/>
        <end position="315"/>
    </location>
</feature>
<reference evidence="8 9" key="1">
    <citation type="journal article" date="2019" name="Int. J. Syst. Evol. Microbiol.">
        <title>The Global Catalogue of Microorganisms (GCM) 10K type strain sequencing project: providing services to taxonomists for standard genome sequencing and annotation.</title>
        <authorList>
            <consortium name="The Broad Institute Genomics Platform"/>
            <consortium name="The Broad Institute Genome Sequencing Center for Infectious Disease"/>
            <person name="Wu L."/>
            <person name="Ma J."/>
        </authorList>
    </citation>
    <scope>NUCLEOTIDE SEQUENCE [LARGE SCALE GENOMIC DNA]</scope>
    <source>
        <strain evidence="8 9">DT31</strain>
    </source>
</reference>
<keyword evidence="9" id="KW-1185">Reference proteome</keyword>
<evidence type="ECO:0000256" key="3">
    <source>
        <dbReference type="ARBA" id="ARBA00022692"/>
    </source>
</evidence>
<feature type="transmembrane region" description="Helical" evidence="6">
    <location>
        <begin position="432"/>
        <end position="449"/>
    </location>
</feature>
<evidence type="ECO:0000256" key="4">
    <source>
        <dbReference type="ARBA" id="ARBA00022989"/>
    </source>
</evidence>
<dbReference type="GeneID" id="81127085"/>
<feature type="transmembrane region" description="Helical" evidence="6">
    <location>
        <begin position="20"/>
        <end position="40"/>
    </location>
</feature>
<accession>A0ABD5W9X1</accession>
<organism evidence="8 9">
    <name type="scientific">Halobaculum lipolyticum</name>
    <dbReference type="NCBI Taxonomy" id="3032001"/>
    <lineage>
        <taxon>Archaea</taxon>
        <taxon>Methanobacteriati</taxon>
        <taxon>Methanobacteriota</taxon>
        <taxon>Stenosarchaea group</taxon>
        <taxon>Halobacteria</taxon>
        <taxon>Halobacteriales</taxon>
        <taxon>Haloferacaceae</taxon>
        <taxon>Halobaculum</taxon>
    </lineage>
</organism>
<feature type="domain" description="SSD" evidence="7">
    <location>
        <begin position="265"/>
        <end position="390"/>
    </location>
</feature>
<feature type="domain" description="SSD" evidence="7">
    <location>
        <begin position="647"/>
        <end position="808"/>
    </location>
</feature>
<dbReference type="PANTHER" id="PTHR33406:SF13">
    <property type="entry name" value="MEMBRANE PROTEIN YDFJ"/>
    <property type="match status" value="1"/>
</dbReference>
<feature type="transmembrane region" description="Helical" evidence="6">
    <location>
        <begin position="792"/>
        <end position="810"/>
    </location>
</feature>